<dbReference type="GO" id="GO:0002764">
    <property type="term" value="P:immune response-regulating signaling pathway"/>
    <property type="evidence" value="ECO:0007669"/>
    <property type="project" value="TreeGrafter"/>
</dbReference>
<keyword evidence="4" id="KW-1185">Reference proteome</keyword>
<dbReference type="InParanoid" id="A0A674IZ10"/>
<evidence type="ECO:0008006" key="5">
    <source>
        <dbReference type="Google" id="ProtNLM"/>
    </source>
</evidence>
<evidence type="ECO:0000256" key="1">
    <source>
        <dbReference type="ARBA" id="ARBA00023157"/>
    </source>
</evidence>
<sequence length="182" mass="20000">MACLLLTAELSSPKPSISLRPSRWVTLGGAVTIRCRGRHQNMRFLLYKDGNPNVLYSCQYSTQLDPPVWSHPSDSMELVVAGEGPGSVSPLPVPPPVSLCTDDTLSTRLCPEPWDSAEGTPTPEMQGPSEWGASGKGPGGRAVSWKGARQRAGREKVPLRRDRDGRNRRKQTEERQRHEGES</sequence>
<organism evidence="3 4">
    <name type="scientific">Terrapene triunguis</name>
    <name type="common">Three-toed box turtle</name>
    <dbReference type="NCBI Taxonomy" id="2587831"/>
    <lineage>
        <taxon>Eukaryota</taxon>
        <taxon>Metazoa</taxon>
        <taxon>Chordata</taxon>
        <taxon>Craniata</taxon>
        <taxon>Vertebrata</taxon>
        <taxon>Euteleostomi</taxon>
        <taxon>Archelosauria</taxon>
        <taxon>Testudinata</taxon>
        <taxon>Testudines</taxon>
        <taxon>Cryptodira</taxon>
        <taxon>Durocryptodira</taxon>
        <taxon>Testudinoidea</taxon>
        <taxon>Emydidae</taxon>
        <taxon>Terrapene</taxon>
    </lineage>
</organism>
<dbReference type="PANTHER" id="PTHR11738">
    <property type="entry name" value="MHC CLASS I NK CELL RECEPTOR"/>
    <property type="match status" value="1"/>
</dbReference>
<feature type="region of interest" description="Disordered" evidence="2">
    <location>
        <begin position="108"/>
        <end position="182"/>
    </location>
</feature>
<proteinExistence type="predicted"/>
<dbReference type="Gene3D" id="2.60.40.10">
    <property type="entry name" value="Immunoglobulins"/>
    <property type="match status" value="2"/>
</dbReference>
<reference evidence="3" key="1">
    <citation type="submission" date="2025-08" db="UniProtKB">
        <authorList>
            <consortium name="Ensembl"/>
        </authorList>
    </citation>
    <scope>IDENTIFICATION</scope>
</reference>
<dbReference type="AlphaFoldDB" id="A0A674IZ10"/>
<accession>A0A674IZ10</accession>
<dbReference type="InterPro" id="IPR036179">
    <property type="entry name" value="Ig-like_dom_sf"/>
</dbReference>
<evidence type="ECO:0000256" key="2">
    <source>
        <dbReference type="SAM" id="MobiDB-lite"/>
    </source>
</evidence>
<name>A0A674IZ10_9SAUR</name>
<dbReference type="Ensembl" id="ENSTMTT00000014678.1">
    <property type="protein sequence ID" value="ENSTMTP00000014190.1"/>
    <property type="gene ID" value="ENSTMTG00000010315.1"/>
</dbReference>
<dbReference type="PANTHER" id="PTHR11738:SF186">
    <property type="entry name" value="OSTEOCLAST-ASSOCIATED IMMUNOGLOBULIN-LIKE RECEPTOR"/>
    <property type="match status" value="1"/>
</dbReference>
<dbReference type="GeneTree" id="ENSGT00990000204852"/>
<dbReference type="InterPro" id="IPR050412">
    <property type="entry name" value="Ig-like_Receptors_ImmuneReg"/>
</dbReference>
<dbReference type="Proteomes" id="UP000472274">
    <property type="component" value="Unplaced"/>
</dbReference>
<reference evidence="3" key="2">
    <citation type="submission" date="2025-09" db="UniProtKB">
        <authorList>
            <consortium name="Ensembl"/>
        </authorList>
    </citation>
    <scope>IDENTIFICATION</scope>
</reference>
<feature type="compositionally biased region" description="Basic and acidic residues" evidence="2">
    <location>
        <begin position="152"/>
        <end position="182"/>
    </location>
</feature>
<keyword evidence="1" id="KW-1015">Disulfide bond</keyword>
<dbReference type="InterPro" id="IPR013783">
    <property type="entry name" value="Ig-like_fold"/>
</dbReference>
<dbReference type="SUPFAM" id="SSF48726">
    <property type="entry name" value="Immunoglobulin"/>
    <property type="match status" value="1"/>
</dbReference>
<protein>
    <recommendedName>
        <fullName evidence="5">Ig-like domain-containing protein</fullName>
    </recommendedName>
</protein>
<evidence type="ECO:0000313" key="4">
    <source>
        <dbReference type="Proteomes" id="UP000472274"/>
    </source>
</evidence>
<evidence type="ECO:0000313" key="3">
    <source>
        <dbReference type="Ensembl" id="ENSTMTP00000014190.1"/>
    </source>
</evidence>